<keyword evidence="1" id="KW-0472">Membrane</keyword>
<gene>
    <name evidence="2" type="ORF">QPM17_06710</name>
</gene>
<organism evidence="2 3">
    <name type="scientific">Marinobacter azerbaijanicus</name>
    <dbReference type="NCBI Taxonomy" id="3050455"/>
    <lineage>
        <taxon>Bacteria</taxon>
        <taxon>Pseudomonadati</taxon>
        <taxon>Pseudomonadota</taxon>
        <taxon>Gammaproteobacteria</taxon>
        <taxon>Pseudomonadales</taxon>
        <taxon>Marinobacteraceae</taxon>
        <taxon>Marinobacter</taxon>
    </lineage>
</organism>
<proteinExistence type="predicted"/>
<dbReference type="RefSeq" id="WP_285389864.1">
    <property type="nucleotide sequence ID" value="NZ_JASSVS010000003.1"/>
</dbReference>
<accession>A0ABT7I9H4</accession>
<feature type="transmembrane region" description="Helical" evidence="1">
    <location>
        <begin position="29"/>
        <end position="49"/>
    </location>
</feature>
<evidence type="ECO:0000313" key="3">
    <source>
        <dbReference type="Proteomes" id="UP001227964"/>
    </source>
</evidence>
<sequence length="103" mass="11292">MTDEKETKILREVLKKVEDTKPAIITKSWFNLGLWIASVLILAAFFQWYESAGNPAILLAGGGLVGILVGAISVMQAGEKNWRVIKGYMDAPAIRKKLDDSAT</sequence>
<evidence type="ECO:0000256" key="1">
    <source>
        <dbReference type="SAM" id="Phobius"/>
    </source>
</evidence>
<feature type="transmembrane region" description="Helical" evidence="1">
    <location>
        <begin position="55"/>
        <end position="75"/>
    </location>
</feature>
<keyword evidence="3" id="KW-1185">Reference proteome</keyword>
<dbReference type="Proteomes" id="UP001227964">
    <property type="component" value="Unassembled WGS sequence"/>
</dbReference>
<protein>
    <submittedName>
        <fullName evidence="2">Uncharacterized protein</fullName>
    </submittedName>
</protein>
<name>A0ABT7I9H4_9GAMM</name>
<dbReference type="EMBL" id="JASSVS010000003">
    <property type="protein sequence ID" value="MDL0430806.1"/>
    <property type="molecule type" value="Genomic_DNA"/>
</dbReference>
<keyword evidence="1" id="KW-0812">Transmembrane</keyword>
<comment type="caution">
    <text evidence="2">The sequence shown here is derived from an EMBL/GenBank/DDBJ whole genome shotgun (WGS) entry which is preliminary data.</text>
</comment>
<reference evidence="2 3" key="1">
    <citation type="submission" date="2023-06" db="EMBL/GenBank/DDBJ databases">
        <title>Marinobacter azerbaijanicus a moderately halophilic, isolated from Urmia Lake in Azerbaijan region of Iran.</title>
        <authorList>
            <person name="Sanchez-Porro C."/>
            <person name="Aghdam E.M."/>
            <person name="Saheb S.M."/>
            <person name="Tarhriz V."/>
            <person name="Kazemi E."/>
            <person name="Ammozegar M.A."/>
            <person name="Ventosa A."/>
            <person name="Hejazi M.S."/>
        </authorList>
    </citation>
    <scope>NUCLEOTIDE SEQUENCE [LARGE SCALE GENOMIC DNA]</scope>
    <source>
        <strain evidence="2 3">TBZ242</strain>
    </source>
</reference>
<keyword evidence="1" id="KW-1133">Transmembrane helix</keyword>
<evidence type="ECO:0000313" key="2">
    <source>
        <dbReference type="EMBL" id="MDL0430806.1"/>
    </source>
</evidence>